<dbReference type="EMBL" id="JBCGBO010000006">
    <property type="protein sequence ID" value="KAK9193770.1"/>
    <property type="molecule type" value="Genomic_DNA"/>
</dbReference>
<protein>
    <submittedName>
        <fullName evidence="2">Uncharacterized protein</fullName>
    </submittedName>
</protein>
<reference evidence="2 3" key="1">
    <citation type="submission" date="2024-05" db="EMBL/GenBank/DDBJ databases">
        <title>Haplotype-resolved chromosome-level genome assembly of Huyou (Citrus changshanensis).</title>
        <authorList>
            <person name="Miao C."/>
            <person name="Chen W."/>
            <person name="Wu Y."/>
            <person name="Wang L."/>
            <person name="Zhao S."/>
            <person name="Grierson D."/>
            <person name="Xu C."/>
            <person name="Chen K."/>
        </authorList>
    </citation>
    <scope>NUCLEOTIDE SEQUENCE [LARGE SCALE GENOMIC DNA]</scope>
    <source>
        <strain evidence="2">01-14</strain>
        <tissue evidence="2">Leaf</tissue>
    </source>
</reference>
<evidence type="ECO:0000313" key="2">
    <source>
        <dbReference type="EMBL" id="KAK9193770.1"/>
    </source>
</evidence>
<feature type="chain" id="PRO_5042972005" evidence="1">
    <location>
        <begin position="29"/>
        <end position="61"/>
    </location>
</feature>
<organism evidence="2 3">
    <name type="scientific">Citrus x changshan-huyou</name>
    <dbReference type="NCBI Taxonomy" id="2935761"/>
    <lineage>
        <taxon>Eukaryota</taxon>
        <taxon>Viridiplantae</taxon>
        <taxon>Streptophyta</taxon>
        <taxon>Embryophyta</taxon>
        <taxon>Tracheophyta</taxon>
        <taxon>Spermatophyta</taxon>
        <taxon>Magnoliopsida</taxon>
        <taxon>eudicotyledons</taxon>
        <taxon>Gunneridae</taxon>
        <taxon>Pentapetalae</taxon>
        <taxon>rosids</taxon>
        <taxon>malvids</taxon>
        <taxon>Sapindales</taxon>
        <taxon>Rutaceae</taxon>
        <taxon>Aurantioideae</taxon>
        <taxon>Citrus</taxon>
    </lineage>
</organism>
<evidence type="ECO:0000313" key="3">
    <source>
        <dbReference type="Proteomes" id="UP001428341"/>
    </source>
</evidence>
<evidence type="ECO:0000256" key="1">
    <source>
        <dbReference type="SAM" id="SignalP"/>
    </source>
</evidence>
<dbReference type="AlphaFoldDB" id="A0AAP0QHU1"/>
<name>A0AAP0QHU1_9ROSI</name>
<dbReference type="Proteomes" id="UP001428341">
    <property type="component" value="Unassembled WGS sequence"/>
</dbReference>
<keyword evidence="1" id="KW-0732">Signal</keyword>
<accession>A0AAP0QHU1</accession>
<keyword evidence="3" id="KW-1185">Reference proteome</keyword>
<proteinExistence type="predicted"/>
<gene>
    <name evidence="2" type="ORF">WN944_004467</name>
</gene>
<comment type="caution">
    <text evidence="2">The sequence shown here is derived from an EMBL/GenBank/DDBJ whole genome shotgun (WGS) entry which is preliminary data.</text>
</comment>
<sequence>MMTDGFSLIWILILNLSVLHTCIRISYTFEIVLDCQISDYTYKKKCLQNTFKNRLCENLII</sequence>
<feature type="signal peptide" evidence="1">
    <location>
        <begin position="1"/>
        <end position="28"/>
    </location>
</feature>